<keyword evidence="2" id="KW-0479">Metal-binding</keyword>
<dbReference type="Pfam" id="PF00394">
    <property type="entry name" value="Cu-oxidase"/>
    <property type="match status" value="1"/>
</dbReference>
<dbReference type="OMA" id="SFWIRAI"/>
<dbReference type="GO" id="GO:0016491">
    <property type="term" value="F:oxidoreductase activity"/>
    <property type="evidence" value="ECO:0000318"/>
    <property type="project" value="GO_Central"/>
</dbReference>
<accession>A0A7M7HR16</accession>
<feature type="region of interest" description="Disordered" evidence="5">
    <location>
        <begin position="353"/>
        <end position="374"/>
    </location>
</feature>
<dbReference type="FunFam" id="2.60.40.420:FF:000106">
    <property type="entry name" value="Laccase-like multicopper oxidase 2"/>
    <property type="match status" value="1"/>
</dbReference>
<keyword evidence="11" id="KW-1185">Reference proteome</keyword>
<feature type="domain" description="Plastocyanin-like" evidence="9">
    <location>
        <begin position="74"/>
        <end position="185"/>
    </location>
</feature>
<dbReference type="InterPro" id="IPR011706">
    <property type="entry name" value="Cu-oxidase_C"/>
</dbReference>
<dbReference type="GO" id="GO:0005507">
    <property type="term" value="F:copper ion binding"/>
    <property type="evidence" value="ECO:0007669"/>
    <property type="project" value="InterPro"/>
</dbReference>
<evidence type="ECO:0000313" key="11">
    <source>
        <dbReference type="Proteomes" id="UP000007110"/>
    </source>
</evidence>
<dbReference type="PROSITE" id="PS00080">
    <property type="entry name" value="MULTICOPPER_OXIDASE2"/>
    <property type="match status" value="1"/>
</dbReference>
<evidence type="ECO:0000256" key="1">
    <source>
        <dbReference type="ARBA" id="ARBA00010609"/>
    </source>
</evidence>
<name>A0A7M7HR16_STRPU</name>
<reference evidence="10" key="2">
    <citation type="submission" date="2021-01" db="UniProtKB">
        <authorList>
            <consortium name="EnsemblMetazoa"/>
        </authorList>
    </citation>
    <scope>IDENTIFICATION</scope>
</reference>
<evidence type="ECO:0008006" key="12">
    <source>
        <dbReference type="Google" id="ProtNLM"/>
    </source>
</evidence>
<evidence type="ECO:0000259" key="8">
    <source>
        <dbReference type="Pfam" id="PF07731"/>
    </source>
</evidence>
<dbReference type="GO" id="GO:0005886">
    <property type="term" value="C:plasma membrane"/>
    <property type="evidence" value="ECO:0000318"/>
    <property type="project" value="GO_Central"/>
</dbReference>
<dbReference type="InParanoid" id="A0A7M7HR16"/>
<dbReference type="GeneID" id="576682"/>
<feature type="chain" id="PRO_5029910117" description="Laccase" evidence="6">
    <location>
        <begin position="20"/>
        <end position="619"/>
    </location>
</feature>
<feature type="signal peptide" evidence="6">
    <location>
        <begin position="1"/>
        <end position="19"/>
    </location>
</feature>
<evidence type="ECO:0000256" key="5">
    <source>
        <dbReference type="SAM" id="MobiDB-lite"/>
    </source>
</evidence>
<evidence type="ECO:0000313" key="10">
    <source>
        <dbReference type="EnsemblMetazoa" id="XP_011682196"/>
    </source>
</evidence>
<feature type="domain" description="Plastocyanin-like" evidence="8">
    <location>
        <begin position="485"/>
        <end position="603"/>
    </location>
</feature>
<dbReference type="CDD" id="cd13858">
    <property type="entry name" value="CuRO_1_tcLCC2_insect_like"/>
    <property type="match status" value="1"/>
</dbReference>
<dbReference type="EnsemblMetazoa" id="XM_011683894">
    <property type="protein sequence ID" value="XP_011682196"/>
    <property type="gene ID" value="LOC576682"/>
</dbReference>
<evidence type="ECO:0000256" key="2">
    <source>
        <dbReference type="ARBA" id="ARBA00022723"/>
    </source>
</evidence>
<keyword evidence="4" id="KW-0186">Copper</keyword>
<dbReference type="SUPFAM" id="SSF49503">
    <property type="entry name" value="Cupredoxins"/>
    <property type="match status" value="3"/>
</dbReference>
<dbReference type="InterPro" id="IPR008972">
    <property type="entry name" value="Cupredoxin"/>
</dbReference>
<dbReference type="RefSeq" id="XP_011682196.2">
    <property type="nucleotide sequence ID" value="XM_011683894.2"/>
</dbReference>
<evidence type="ECO:0000256" key="3">
    <source>
        <dbReference type="ARBA" id="ARBA00023002"/>
    </source>
</evidence>
<dbReference type="Pfam" id="PF07731">
    <property type="entry name" value="Cu-oxidase_2"/>
    <property type="match status" value="1"/>
</dbReference>
<dbReference type="FunFam" id="2.60.40.420:FF:000045">
    <property type="entry name" value="Laccase 2"/>
    <property type="match status" value="1"/>
</dbReference>
<dbReference type="CDD" id="cd13884">
    <property type="entry name" value="CuRO_2_tcLCC_insect_like"/>
    <property type="match status" value="1"/>
</dbReference>
<dbReference type="InterPro" id="IPR011707">
    <property type="entry name" value="Cu-oxidase-like_N"/>
</dbReference>
<sequence length="619" mass="69701">MEIVYLLGFVLILIGSASSGYWLDDLAHPCVRKCKADREPMTCEYDWTVESYYSMSRACYQCPFNEFDCHRPHCIPMAGYARPVYSVNRRLPGPSIQVCENDVIKVHVHNRMQNEEGEAIHWHGLHMRGSQHMDGVPHITQCPINAGHDFTYEFTAKLPGTHWWHSHAGNHRADGVFGSFIVRQSPGADPNRKLYDRDDPSHVILINEWAKAMTSTIDLATFHGVTINPTDGILINGRGTNQIVTRPSDNTTATVDHHIVYVKSGLRYRFRVIGAAGNMCAFVISIDDHQLKVIAMDGAPVAPFDVDRIAVFSGERYDFVIAADQPPTNYWIRVAGELSCVEDQEVGILRYAGTPTGSKPDADRSTRAQGSLLNPYDGRITPGSTYVSDLTDAEEKQDDLSHVDVTHYLELNTVLRNGAKGLHHPVFYPYEADNGAFHSTPIVVINNISYVFPDVPLLTHWRDVKRASWCNEDSLRTSGKDCIHEACECIHRIDIKYNQVVELVFVNPNAVSAHPMHIHGYNLEIVGMDQMWNYFTIEDFKRLDAQGKIKRNLKNPPRKDSFMVPGAGYLIARFRANNPGWWLMHCHINSHLKLGMGMVFHVEGDVPPPPANMPVCTHP</sequence>
<evidence type="ECO:0000259" key="9">
    <source>
        <dbReference type="Pfam" id="PF07732"/>
    </source>
</evidence>
<protein>
    <recommendedName>
        <fullName evidence="12">Laccase</fullName>
    </recommendedName>
</protein>
<dbReference type="OrthoDB" id="2121828at2759"/>
<feature type="domain" description="Plastocyanin-like" evidence="7">
    <location>
        <begin position="202"/>
        <end position="353"/>
    </location>
</feature>
<dbReference type="CDD" id="cd13905">
    <property type="entry name" value="CuRO_3_tcLLC2_insect_like"/>
    <property type="match status" value="1"/>
</dbReference>
<keyword evidence="3" id="KW-0560">Oxidoreductase</keyword>
<evidence type="ECO:0000259" key="7">
    <source>
        <dbReference type="Pfam" id="PF00394"/>
    </source>
</evidence>
<dbReference type="Pfam" id="PF07732">
    <property type="entry name" value="Cu-oxidase_3"/>
    <property type="match status" value="1"/>
</dbReference>
<reference evidence="11" key="1">
    <citation type="submission" date="2015-02" db="EMBL/GenBank/DDBJ databases">
        <title>Genome sequencing for Strongylocentrotus purpuratus.</title>
        <authorList>
            <person name="Murali S."/>
            <person name="Liu Y."/>
            <person name="Vee V."/>
            <person name="English A."/>
            <person name="Wang M."/>
            <person name="Skinner E."/>
            <person name="Han Y."/>
            <person name="Muzny D.M."/>
            <person name="Worley K.C."/>
            <person name="Gibbs R.A."/>
        </authorList>
    </citation>
    <scope>NUCLEOTIDE SEQUENCE</scope>
</reference>
<proteinExistence type="inferred from homology"/>
<dbReference type="Proteomes" id="UP000007110">
    <property type="component" value="Unassembled WGS sequence"/>
</dbReference>
<dbReference type="FunFam" id="2.60.40.420:FF:000031">
    <property type="entry name" value="Laccase-2 isoform A"/>
    <property type="match status" value="1"/>
</dbReference>
<dbReference type="AlphaFoldDB" id="A0A7M7HR16"/>
<dbReference type="PANTHER" id="PTHR11709:SF394">
    <property type="entry name" value="FI03373P-RELATED"/>
    <property type="match status" value="1"/>
</dbReference>
<evidence type="ECO:0000256" key="6">
    <source>
        <dbReference type="SAM" id="SignalP"/>
    </source>
</evidence>
<comment type="similarity">
    <text evidence="1">Belongs to the multicopper oxidase family.</text>
</comment>
<evidence type="ECO:0000256" key="4">
    <source>
        <dbReference type="ARBA" id="ARBA00023008"/>
    </source>
</evidence>
<dbReference type="KEGG" id="spu:576682"/>
<dbReference type="Gene3D" id="2.60.40.420">
    <property type="entry name" value="Cupredoxins - blue copper proteins"/>
    <property type="match status" value="3"/>
</dbReference>
<dbReference type="PANTHER" id="PTHR11709">
    <property type="entry name" value="MULTI-COPPER OXIDASE"/>
    <property type="match status" value="1"/>
</dbReference>
<organism evidence="10 11">
    <name type="scientific">Strongylocentrotus purpuratus</name>
    <name type="common">Purple sea urchin</name>
    <dbReference type="NCBI Taxonomy" id="7668"/>
    <lineage>
        <taxon>Eukaryota</taxon>
        <taxon>Metazoa</taxon>
        <taxon>Echinodermata</taxon>
        <taxon>Eleutherozoa</taxon>
        <taxon>Echinozoa</taxon>
        <taxon>Echinoidea</taxon>
        <taxon>Euechinoidea</taxon>
        <taxon>Echinacea</taxon>
        <taxon>Camarodonta</taxon>
        <taxon>Echinidea</taxon>
        <taxon>Strongylocentrotidae</taxon>
        <taxon>Strongylocentrotus</taxon>
    </lineage>
</organism>
<keyword evidence="6" id="KW-0732">Signal</keyword>
<dbReference type="InterPro" id="IPR045087">
    <property type="entry name" value="Cu-oxidase_fam"/>
</dbReference>
<dbReference type="InterPro" id="IPR001117">
    <property type="entry name" value="Cu-oxidase_2nd"/>
</dbReference>
<dbReference type="InterPro" id="IPR002355">
    <property type="entry name" value="Cu_oxidase_Cu_BS"/>
</dbReference>